<comment type="subcellular location">
    <subcellularLocation>
        <location evidence="1">Membrane</location>
        <topology evidence="1">Multi-pass membrane protein</topology>
    </subcellularLocation>
</comment>
<feature type="transmembrane region" description="Helical" evidence="7">
    <location>
        <begin position="330"/>
        <end position="353"/>
    </location>
</feature>
<feature type="transmembrane region" description="Helical" evidence="7">
    <location>
        <begin position="365"/>
        <end position="383"/>
    </location>
</feature>
<dbReference type="InterPro" id="IPR020846">
    <property type="entry name" value="MFS_dom"/>
</dbReference>
<keyword evidence="5 7" id="KW-0472">Membrane</keyword>
<dbReference type="OrthoDB" id="9812221at2"/>
<feature type="transmembrane region" description="Helical" evidence="7">
    <location>
        <begin position="160"/>
        <end position="183"/>
    </location>
</feature>
<dbReference type="PROSITE" id="PS00216">
    <property type="entry name" value="SUGAR_TRANSPORT_1"/>
    <property type="match status" value="1"/>
</dbReference>
<feature type="transmembrane region" description="Helical" evidence="7">
    <location>
        <begin position="126"/>
        <end position="148"/>
    </location>
</feature>
<reference evidence="9 10" key="1">
    <citation type="journal article" date="2013" name="Genome Announc.">
        <title>Draft Genome Sequence of an Alphaproteobacterium, Caenispirillum salinarum AK4(T), Isolated from a Solar Saltern.</title>
        <authorList>
            <person name="Khatri I."/>
            <person name="Singh A."/>
            <person name="Korpole S."/>
            <person name="Pinnaka A.K."/>
            <person name="Subramanian S."/>
        </authorList>
    </citation>
    <scope>NUCLEOTIDE SEQUENCE [LARGE SCALE GENOMIC DNA]</scope>
    <source>
        <strain evidence="9 10">AK4</strain>
    </source>
</reference>
<dbReference type="eggNOG" id="COG2814">
    <property type="taxonomic scope" value="Bacteria"/>
</dbReference>
<gene>
    <name evidence="9" type="ORF">C882_0259</name>
</gene>
<keyword evidence="4 7" id="KW-1133">Transmembrane helix</keyword>
<dbReference type="CDD" id="cd17473">
    <property type="entry name" value="MFS_arabinose_efflux_permease_like"/>
    <property type="match status" value="1"/>
</dbReference>
<dbReference type="GO" id="GO:0016020">
    <property type="term" value="C:membrane"/>
    <property type="evidence" value="ECO:0007669"/>
    <property type="project" value="UniProtKB-SubCell"/>
</dbReference>
<evidence type="ECO:0000256" key="7">
    <source>
        <dbReference type="SAM" id="Phobius"/>
    </source>
</evidence>
<feature type="compositionally biased region" description="Polar residues" evidence="6">
    <location>
        <begin position="1"/>
        <end position="12"/>
    </location>
</feature>
<evidence type="ECO:0000256" key="2">
    <source>
        <dbReference type="ARBA" id="ARBA00022448"/>
    </source>
</evidence>
<dbReference type="Proteomes" id="UP000009881">
    <property type="component" value="Unassembled WGS sequence"/>
</dbReference>
<protein>
    <recommendedName>
        <fullName evidence="8">Major facilitator superfamily (MFS) profile domain-containing protein</fullName>
    </recommendedName>
</protein>
<evidence type="ECO:0000256" key="6">
    <source>
        <dbReference type="SAM" id="MobiDB-lite"/>
    </source>
</evidence>
<feature type="region of interest" description="Disordered" evidence="6">
    <location>
        <begin position="1"/>
        <end position="21"/>
    </location>
</feature>
<dbReference type="EMBL" id="ANHY01000011">
    <property type="protein sequence ID" value="EKV29829.1"/>
    <property type="molecule type" value="Genomic_DNA"/>
</dbReference>
<sequence>MVASSPPSSAARTQARADDDPLVPDRGPLAWAIRGSLLLAASLTVMAGAVISPSLPELQAHFADVDNAGLWTRLVLTVPALFIAGFAPVAGWVIDRFGRKSMIVVGAVLYGLSGASGLVVDSLWAILVGRAALGLSVAMVMTTAQTLVGDYFQGPRRERFLGIQSAFMAFGGVAFLLAGGFLADLHWRGPFAVYLAALLLAPVMAFVLPEPPRHDPAAVAGRGADAAAPPEPARMPVAFVAGLYATAFFTMTTFFMVPTQLPFYLEELGVDSPSRTGMAIACFNLSAGLASMSYGRLRQWLGPPALFAIGFACMAAGYGLIAAAGSYGVVMVALALAGPSMGINMPNASVWLLARVPPAVRGRALGGLTTSLFLGQFVSPLASQPVVAAFGPGTAFAVVAALAATATATFLGAALWTRSAGAPT</sequence>
<evidence type="ECO:0000256" key="5">
    <source>
        <dbReference type="ARBA" id="ARBA00023136"/>
    </source>
</evidence>
<feature type="transmembrane region" description="Helical" evidence="7">
    <location>
        <begin position="306"/>
        <end position="324"/>
    </location>
</feature>
<dbReference type="InterPro" id="IPR005829">
    <property type="entry name" value="Sugar_transporter_CS"/>
</dbReference>
<keyword evidence="10" id="KW-1185">Reference proteome</keyword>
<feature type="transmembrane region" description="Helical" evidence="7">
    <location>
        <begin position="189"/>
        <end position="208"/>
    </location>
</feature>
<dbReference type="Gene3D" id="1.20.1250.20">
    <property type="entry name" value="MFS general substrate transporter like domains"/>
    <property type="match status" value="1"/>
</dbReference>
<evidence type="ECO:0000256" key="1">
    <source>
        <dbReference type="ARBA" id="ARBA00004141"/>
    </source>
</evidence>
<dbReference type="InterPro" id="IPR036259">
    <property type="entry name" value="MFS_trans_sf"/>
</dbReference>
<dbReference type="PROSITE" id="PS50850">
    <property type="entry name" value="MFS"/>
    <property type="match status" value="1"/>
</dbReference>
<feature type="transmembrane region" description="Helical" evidence="7">
    <location>
        <begin position="31"/>
        <end position="51"/>
    </location>
</feature>
<dbReference type="AlphaFoldDB" id="K9GYI5"/>
<feature type="domain" description="Major facilitator superfamily (MFS) profile" evidence="8">
    <location>
        <begin position="28"/>
        <end position="418"/>
    </location>
</feature>
<feature type="transmembrane region" description="Helical" evidence="7">
    <location>
        <begin position="101"/>
        <end position="120"/>
    </location>
</feature>
<evidence type="ECO:0000259" key="8">
    <source>
        <dbReference type="PROSITE" id="PS50850"/>
    </source>
</evidence>
<evidence type="ECO:0000256" key="3">
    <source>
        <dbReference type="ARBA" id="ARBA00022692"/>
    </source>
</evidence>
<dbReference type="STRING" id="1238182.C882_0259"/>
<dbReference type="RefSeq" id="WP_009540919.1">
    <property type="nucleotide sequence ID" value="NZ_ANHY01000011.1"/>
</dbReference>
<evidence type="ECO:0000313" key="10">
    <source>
        <dbReference type="Proteomes" id="UP000009881"/>
    </source>
</evidence>
<dbReference type="PANTHER" id="PTHR42718:SF9">
    <property type="entry name" value="MAJOR FACILITATOR SUPERFAMILY MULTIDRUG TRANSPORTER MFSC"/>
    <property type="match status" value="1"/>
</dbReference>
<keyword evidence="3 7" id="KW-0812">Transmembrane</keyword>
<dbReference type="Pfam" id="PF07690">
    <property type="entry name" value="MFS_1"/>
    <property type="match status" value="1"/>
</dbReference>
<feature type="transmembrane region" description="Helical" evidence="7">
    <location>
        <begin position="395"/>
        <end position="416"/>
    </location>
</feature>
<dbReference type="PANTHER" id="PTHR42718">
    <property type="entry name" value="MAJOR FACILITATOR SUPERFAMILY MULTIDRUG TRANSPORTER MFSC"/>
    <property type="match status" value="1"/>
</dbReference>
<feature type="transmembrane region" description="Helical" evidence="7">
    <location>
        <begin position="71"/>
        <end position="94"/>
    </location>
</feature>
<keyword evidence="2" id="KW-0813">Transport</keyword>
<proteinExistence type="predicted"/>
<dbReference type="SUPFAM" id="SSF103473">
    <property type="entry name" value="MFS general substrate transporter"/>
    <property type="match status" value="1"/>
</dbReference>
<feature type="transmembrane region" description="Helical" evidence="7">
    <location>
        <begin position="237"/>
        <end position="257"/>
    </location>
</feature>
<name>K9GYI5_9PROT</name>
<dbReference type="InterPro" id="IPR011701">
    <property type="entry name" value="MFS"/>
</dbReference>
<dbReference type="GO" id="GO:0022857">
    <property type="term" value="F:transmembrane transporter activity"/>
    <property type="evidence" value="ECO:0007669"/>
    <property type="project" value="InterPro"/>
</dbReference>
<evidence type="ECO:0000256" key="4">
    <source>
        <dbReference type="ARBA" id="ARBA00022989"/>
    </source>
</evidence>
<comment type="caution">
    <text evidence="9">The sequence shown here is derived from an EMBL/GenBank/DDBJ whole genome shotgun (WGS) entry which is preliminary data.</text>
</comment>
<evidence type="ECO:0000313" key="9">
    <source>
        <dbReference type="EMBL" id="EKV29829.1"/>
    </source>
</evidence>
<accession>K9GYI5</accession>
<feature type="transmembrane region" description="Helical" evidence="7">
    <location>
        <begin position="277"/>
        <end position="294"/>
    </location>
</feature>
<organism evidence="9 10">
    <name type="scientific">Caenispirillum salinarum AK4</name>
    <dbReference type="NCBI Taxonomy" id="1238182"/>
    <lineage>
        <taxon>Bacteria</taxon>
        <taxon>Pseudomonadati</taxon>
        <taxon>Pseudomonadota</taxon>
        <taxon>Alphaproteobacteria</taxon>
        <taxon>Rhodospirillales</taxon>
        <taxon>Novispirillaceae</taxon>
        <taxon>Caenispirillum</taxon>
    </lineage>
</organism>